<evidence type="ECO:0000256" key="1">
    <source>
        <dbReference type="SAM" id="MobiDB-lite"/>
    </source>
</evidence>
<dbReference type="AlphaFoldDB" id="A0A7J8I142"/>
<proteinExistence type="predicted"/>
<sequence>MHQEVSSIPSQGTCSGCGPDPQWGACRRQPINVLSHRCFSLFPLSQINIGENNFFFILTQGYFYIYLQIEQEGERDEEREKHLCERDTPCGRHPHDPNQGRGQTATEVRAPNGNRTQVSLVRRPTLQPLSQTCQGNFFFFKEKYIVRNQAISWLSKWISTLS</sequence>
<feature type="compositionally biased region" description="Basic and acidic residues" evidence="1">
    <location>
        <begin position="78"/>
        <end position="98"/>
    </location>
</feature>
<evidence type="ECO:0000313" key="2">
    <source>
        <dbReference type="EMBL" id="KAF6477991.1"/>
    </source>
</evidence>
<accession>A0A7J8I142</accession>
<dbReference type="Proteomes" id="UP000550707">
    <property type="component" value="Unassembled WGS sequence"/>
</dbReference>
<evidence type="ECO:0000313" key="3">
    <source>
        <dbReference type="Proteomes" id="UP000550707"/>
    </source>
</evidence>
<protein>
    <submittedName>
        <fullName evidence="2">Uncharacterized protein</fullName>
    </submittedName>
</protein>
<dbReference type="EMBL" id="JACASF010000005">
    <property type="protein sequence ID" value="KAF6477991.1"/>
    <property type="molecule type" value="Genomic_DNA"/>
</dbReference>
<comment type="caution">
    <text evidence="2">The sequence shown here is derived from an EMBL/GenBank/DDBJ whole genome shotgun (WGS) entry which is preliminary data.</text>
</comment>
<keyword evidence="3" id="KW-1185">Reference proteome</keyword>
<gene>
    <name evidence="2" type="ORF">HJG59_010883</name>
</gene>
<dbReference type="InParanoid" id="A0A7J8I142"/>
<name>A0A7J8I142_MOLMO</name>
<organism evidence="2 3">
    <name type="scientific">Molossus molossus</name>
    <name type="common">Pallas' mastiff bat</name>
    <name type="synonym">Vespertilio molossus</name>
    <dbReference type="NCBI Taxonomy" id="27622"/>
    <lineage>
        <taxon>Eukaryota</taxon>
        <taxon>Metazoa</taxon>
        <taxon>Chordata</taxon>
        <taxon>Craniata</taxon>
        <taxon>Vertebrata</taxon>
        <taxon>Euteleostomi</taxon>
        <taxon>Mammalia</taxon>
        <taxon>Eutheria</taxon>
        <taxon>Laurasiatheria</taxon>
        <taxon>Chiroptera</taxon>
        <taxon>Yangochiroptera</taxon>
        <taxon>Molossidae</taxon>
        <taxon>Molossus</taxon>
    </lineage>
</organism>
<reference evidence="2 3" key="1">
    <citation type="journal article" date="2020" name="Nature">
        <title>Six reference-quality genomes reveal evolution of bat adaptations.</title>
        <authorList>
            <person name="Jebb D."/>
            <person name="Huang Z."/>
            <person name="Pippel M."/>
            <person name="Hughes G.M."/>
            <person name="Lavrichenko K."/>
            <person name="Devanna P."/>
            <person name="Winkler S."/>
            <person name="Jermiin L.S."/>
            <person name="Skirmuntt E.C."/>
            <person name="Katzourakis A."/>
            <person name="Burkitt-Gray L."/>
            <person name="Ray D.A."/>
            <person name="Sullivan K.A.M."/>
            <person name="Roscito J.G."/>
            <person name="Kirilenko B.M."/>
            <person name="Davalos L.M."/>
            <person name="Corthals A.P."/>
            <person name="Power M.L."/>
            <person name="Jones G."/>
            <person name="Ransome R.D."/>
            <person name="Dechmann D.K.N."/>
            <person name="Locatelli A.G."/>
            <person name="Puechmaille S.J."/>
            <person name="Fedrigo O."/>
            <person name="Jarvis E.D."/>
            <person name="Hiller M."/>
            <person name="Vernes S.C."/>
            <person name="Myers E.W."/>
            <person name="Teeling E.C."/>
        </authorList>
    </citation>
    <scope>NUCLEOTIDE SEQUENCE [LARGE SCALE GENOMIC DNA]</scope>
    <source>
        <strain evidence="2">MMolMol1</strain>
        <tissue evidence="2">Muscle</tissue>
    </source>
</reference>
<feature type="region of interest" description="Disordered" evidence="1">
    <location>
        <begin position="78"/>
        <end position="107"/>
    </location>
</feature>